<accession>A0ABP9CAF6</accession>
<protein>
    <recommendedName>
        <fullName evidence="3">Acyltransferase</fullName>
    </recommendedName>
</protein>
<name>A0ABP9CAF6_9PSEU</name>
<proteinExistence type="predicted"/>
<gene>
    <name evidence="1" type="ORF">GCM10023200_51360</name>
</gene>
<reference evidence="2" key="1">
    <citation type="journal article" date="2019" name="Int. J. Syst. Evol. Microbiol.">
        <title>The Global Catalogue of Microorganisms (GCM) 10K type strain sequencing project: providing services to taxonomists for standard genome sequencing and annotation.</title>
        <authorList>
            <consortium name="The Broad Institute Genomics Platform"/>
            <consortium name="The Broad Institute Genome Sequencing Center for Infectious Disease"/>
            <person name="Wu L."/>
            <person name="Ma J."/>
        </authorList>
    </citation>
    <scope>NUCLEOTIDE SEQUENCE [LARGE SCALE GENOMIC DNA]</scope>
    <source>
        <strain evidence="2">JCM 17979</strain>
    </source>
</reference>
<dbReference type="Gene3D" id="2.160.10.10">
    <property type="entry name" value="Hexapeptide repeat proteins"/>
    <property type="match status" value="1"/>
</dbReference>
<comment type="caution">
    <text evidence="1">The sequence shown here is derived from an EMBL/GenBank/DDBJ whole genome shotgun (WGS) entry which is preliminary data.</text>
</comment>
<dbReference type="SUPFAM" id="SSF51161">
    <property type="entry name" value="Trimeric LpxA-like enzymes"/>
    <property type="match status" value="1"/>
</dbReference>
<sequence>MRLRMRLRGRKPRLIAAAAAVLLPHGARRWVHNRLLGADIHSTARIGRSLVDVDRLVLGPHAAIASCSVIRGCEEVDLAEEAVIGPLVWVNAVRRDKHYFAEQPLRRPVLRLKRAALISCLHMVDCCDLVEIGAYSGLAGFGSQVMTHTVDIVRLKQVAKPVIVGDHALVSTSSVLLPGAVVPDNAVVSAGSVVKGPLAEGHTLYEGVPAVAKRSLSPQLAFFHRAVADIR</sequence>
<dbReference type="RefSeq" id="WP_345422647.1">
    <property type="nucleotide sequence ID" value="NZ_BAABHO010000057.1"/>
</dbReference>
<evidence type="ECO:0000313" key="2">
    <source>
        <dbReference type="Proteomes" id="UP001500928"/>
    </source>
</evidence>
<evidence type="ECO:0008006" key="3">
    <source>
        <dbReference type="Google" id="ProtNLM"/>
    </source>
</evidence>
<dbReference type="Proteomes" id="UP001500928">
    <property type="component" value="Unassembled WGS sequence"/>
</dbReference>
<dbReference type="InterPro" id="IPR011004">
    <property type="entry name" value="Trimer_LpxA-like_sf"/>
</dbReference>
<dbReference type="EMBL" id="BAABHO010000057">
    <property type="protein sequence ID" value="GAA4807461.1"/>
    <property type="molecule type" value="Genomic_DNA"/>
</dbReference>
<organism evidence="1 2">
    <name type="scientific">Actinomycetospora chlora</name>
    <dbReference type="NCBI Taxonomy" id="663608"/>
    <lineage>
        <taxon>Bacteria</taxon>
        <taxon>Bacillati</taxon>
        <taxon>Actinomycetota</taxon>
        <taxon>Actinomycetes</taxon>
        <taxon>Pseudonocardiales</taxon>
        <taxon>Pseudonocardiaceae</taxon>
        <taxon>Actinomycetospora</taxon>
    </lineage>
</organism>
<evidence type="ECO:0000313" key="1">
    <source>
        <dbReference type="EMBL" id="GAA4807461.1"/>
    </source>
</evidence>
<keyword evidence="2" id="KW-1185">Reference proteome</keyword>